<accession>A0A9J6GHU0</accession>
<dbReference type="EMBL" id="JABSTR010000006">
    <property type="protein sequence ID" value="KAH9374112.1"/>
    <property type="molecule type" value="Genomic_DNA"/>
</dbReference>
<sequence length="290" mass="32208">MNFSCQFDRFFCVQVPEKVVTNELALEVKLLTIVCGCLPKLVGACLLDCAFSKTKAFRKALPKRTLPQLLNLNFSPLLRICGQQITRCRPTLSRRRSPACGQAQLVRPALTASLAFWLFLLLAATEQCRAAGEASTRTGAGGLPLQHRETDKRAGGGRAPLYGFGLGKRAPLLVLGGAGEEADPSALDVEDEEDDAMTAERTSRYFQEKRGPRDSMRYGFGLGKRWGHGGEYVPFGAEKYDRPRISYATNKRGKKDNFDDFMKRRYNFGLGKRSIDGDADAGERWKRSLN</sequence>
<comment type="caution">
    <text evidence="2">The sequence shown here is derived from an EMBL/GenBank/DDBJ whole genome shotgun (WGS) entry which is preliminary data.</text>
</comment>
<dbReference type="AlphaFoldDB" id="A0A9J6GHU0"/>
<dbReference type="OrthoDB" id="10067964at2759"/>
<proteinExistence type="predicted"/>
<evidence type="ECO:0008006" key="4">
    <source>
        <dbReference type="Google" id="ProtNLM"/>
    </source>
</evidence>
<feature type="region of interest" description="Disordered" evidence="1">
    <location>
        <begin position="135"/>
        <end position="156"/>
    </location>
</feature>
<name>A0A9J6GHU0_HAELO</name>
<gene>
    <name evidence="2" type="ORF">HPB48_005381</name>
</gene>
<protein>
    <recommendedName>
        <fullName evidence="4">Allatostatin A</fullName>
    </recommendedName>
</protein>
<dbReference type="VEuPathDB" id="VectorBase:HLOH_044488"/>
<evidence type="ECO:0000256" key="1">
    <source>
        <dbReference type="SAM" id="MobiDB-lite"/>
    </source>
</evidence>
<keyword evidence="3" id="KW-1185">Reference proteome</keyword>
<organism evidence="2 3">
    <name type="scientific">Haemaphysalis longicornis</name>
    <name type="common">Bush tick</name>
    <dbReference type="NCBI Taxonomy" id="44386"/>
    <lineage>
        <taxon>Eukaryota</taxon>
        <taxon>Metazoa</taxon>
        <taxon>Ecdysozoa</taxon>
        <taxon>Arthropoda</taxon>
        <taxon>Chelicerata</taxon>
        <taxon>Arachnida</taxon>
        <taxon>Acari</taxon>
        <taxon>Parasitiformes</taxon>
        <taxon>Ixodida</taxon>
        <taxon>Ixodoidea</taxon>
        <taxon>Ixodidae</taxon>
        <taxon>Haemaphysalinae</taxon>
        <taxon>Haemaphysalis</taxon>
    </lineage>
</organism>
<evidence type="ECO:0000313" key="3">
    <source>
        <dbReference type="Proteomes" id="UP000821853"/>
    </source>
</evidence>
<dbReference type="Proteomes" id="UP000821853">
    <property type="component" value="Chromosome 4"/>
</dbReference>
<evidence type="ECO:0000313" key="2">
    <source>
        <dbReference type="EMBL" id="KAH9374112.1"/>
    </source>
</evidence>
<reference evidence="2 3" key="1">
    <citation type="journal article" date="2020" name="Cell">
        <title>Large-Scale Comparative Analyses of Tick Genomes Elucidate Their Genetic Diversity and Vector Capacities.</title>
        <authorList>
            <consortium name="Tick Genome and Microbiome Consortium (TIGMIC)"/>
            <person name="Jia N."/>
            <person name="Wang J."/>
            <person name="Shi W."/>
            <person name="Du L."/>
            <person name="Sun Y."/>
            <person name="Zhan W."/>
            <person name="Jiang J.F."/>
            <person name="Wang Q."/>
            <person name="Zhang B."/>
            <person name="Ji P."/>
            <person name="Bell-Sakyi L."/>
            <person name="Cui X.M."/>
            <person name="Yuan T.T."/>
            <person name="Jiang B.G."/>
            <person name="Yang W.F."/>
            <person name="Lam T.T."/>
            <person name="Chang Q.C."/>
            <person name="Ding S.J."/>
            <person name="Wang X.J."/>
            <person name="Zhu J.G."/>
            <person name="Ruan X.D."/>
            <person name="Zhao L."/>
            <person name="Wei J.T."/>
            <person name="Ye R.Z."/>
            <person name="Que T.C."/>
            <person name="Du C.H."/>
            <person name="Zhou Y.H."/>
            <person name="Cheng J.X."/>
            <person name="Dai P.F."/>
            <person name="Guo W.B."/>
            <person name="Han X.H."/>
            <person name="Huang E.J."/>
            <person name="Li L.F."/>
            <person name="Wei W."/>
            <person name="Gao Y.C."/>
            <person name="Liu J.Z."/>
            <person name="Shao H.Z."/>
            <person name="Wang X."/>
            <person name="Wang C.C."/>
            <person name="Yang T.C."/>
            <person name="Huo Q.B."/>
            <person name="Li W."/>
            <person name="Chen H.Y."/>
            <person name="Chen S.E."/>
            <person name="Zhou L.G."/>
            <person name="Ni X.B."/>
            <person name="Tian J.H."/>
            <person name="Sheng Y."/>
            <person name="Liu T."/>
            <person name="Pan Y.S."/>
            <person name="Xia L.Y."/>
            <person name="Li J."/>
            <person name="Zhao F."/>
            <person name="Cao W.C."/>
        </authorList>
    </citation>
    <scope>NUCLEOTIDE SEQUENCE [LARGE SCALE GENOMIC DNA]</scope>
    <source>
        <strain evidence="2">HaeL-2018</strain>
    </source>
</reference>